<dbReference type="RefSeq" id="WP_112992773.1">
    <property type="nucleotide sequence ID" value="NZ_PTLZ01000004.1"/>
</dbReference>
<dbReference type="InterPro" id="IPR011607">
    <property type="entry name" value="MGS-like_dom"/>
</dbReference>
<keyword evidence="5 10" id="KW-0658">Purine biosynthesis</keyword>
<dbReference type="FunFam" id="3.40.140.20:FF:000001">
    <property type="entry name" value="Bifunctional purine biosynthesis protein PurH"/>
    <property type="match status" value="1"/>
</dbReference>
<gene>
    <name evidence="10" type="primary">purH</name>
    <name evidence="12" type="ORF">EV677_2461</name>
</gene>
<dbReference type="AlphaFoldDB" id="A0A4R6G5A3"/>
<dbReference type="InterPro" id="IPR024051">
    <property type="entry name" value="AICAR_Tfase_dup_dom_sf"/>
</dbReference>
<dbReference type="FunFam" id="3.40.50.1380:FF:000001">
    <property type="entry name" value="Bifunctional purine biosynthesis protein PurH"/>
    <property type="match status" value="1"/>
</dbReference>
<dbReference type="Gene3D" id="3.40.50.1380">
    <property type="entry name" value="Methylglyoxal synthase-like domain"/>
    <property type="match status" value="1"/>
</dbReference>
<comment type="caution">
    <text evidence="12">The sequence shown here is derived from an EMBL/GenBank/DDBJ whole genome shotgun (WGS) entry which is preliminary data.</text>
</comment>
<evidence type="ECO:0000313" key="12">
    <source>
        <dbReference type="EMBL" id="TDN88874.1"/>
    </source>
</evidence>
<evidence type="ECO:0000256" key="2">
    <source>
        <dbReference type="ARBA" id="ARBA00004954"/>
    </source>
</evidence>
<dbReference type="FunFam" id="3.40.140.20:FF:000002">
    <property type="entry name" value="Bifunctional purine biosynthesis protein PurH"/>
    <property type="match status" value="1"/>
</dbReference>
<name>A0A4R6G5A3_9BURK</name>
<dbReference type="InterPro" id="IPR016193">
    <property type="entry name" value="Cytidine_deaminase-like"/>
</dbReference>
<dbReference type="UniPathway" id="UPA00074">
    <property type="reaction ID" value="UER00133"/>
</dbReference>
<dbReference type="Proteomes" id="UP000294737">
    <property type="component" value="Unassembled WGS sequence"/>
</dbReference>
<dbReference type="Pfam" id="PF01808">
    <property type="entry name" value="AICARFT_IMPCHas"/>
    <property type="match status" value="1"/>
</dbReference>
<dbReference type="PROSITE" id="PS51855">
    <property type="entry name" value="MGS"/>
    <property type="match status" value="1"/>
</dbReference>
<dbReference type="OrthoDB" id="9802065at2"/>
<proteinExistence type="inferred from homology"/>
<dbReference type="CDD" id="cd01421">
    <property type="entry name" value="IMPCH"/>
    <property type="match status" value="1"/>
</dbReference>
<feature type="domain" description="MGS-like" evidence="11">
    <location>
        <begin position="1"/>
        <end position="145"/>
    </location>
</feature>
<evidence type="ECO:0000256" key="6">
    <source>
        <dbReference type="ARBA" id="ARBA00022801"/>
    </source>
</evidence>
<protein>
    <recommendedName>
        <fullName evidence="10">Bifunctional purine biosynthesis protein PurH</fullName>
    </recommendedName>
    <domain>
        <recommendedName>
            <fullName evidence="10">Phosphoribosylaminoimidazolecarboxamide formyltransferase</fullName>
            <ecNumber evidence="10">2.1.2.3</ecNumber>
        </recommendedName>
        <alternativeName>
            <fullName evidence="10">AICAR transformylase</fullName>
        </alternativeName>
    </domain>
    <domain>
        <recommendedName>
            <fullName evidence="10">IMP cyclohydrolase</fullName>
            <ecNumber evidence="10">3.5.4.10</ecNumber>
        </recommendedName>
        <alternativeName>
            <fullName evidence="10">ATIC</fullName>
        </alternativeName>
        <alternativeName>
            <fullName evidence="10">IMP synthase</fullName>
        </alternativeName>
        <alternativeName>
            <fullName evidence="10">Inosinicase</fullName>
        </alternativeName>
    </domain>
</protein>
<dbReference type="PANTHER" id="PTHR11692">
    <property type="entry name" value="BIFUNCTIONAL PURINE BIOSYNTHESIS PROTEIN PURH"/>
    <property type="match status" value="1"/>
</dbReference>
<evidence type="ECO:0000256" key="5">
    <source>
        <dbReference type="ARBA" id="ARBA00022755"/>
    </source>
</evidence>
<dbReference type="HAMAP" id="MF_00139">
    <property type="entry name" value="PurH"/>
    <property type="match status" value="1"/>
</dbReference>
<dbReference type="EC" id="3.5.4.10" evidence="10"/>
<evidence type="ECO:0000256" key="8">
    <source>
        <dbReference type="ARBA" id="ARBA00050488"/>
    </source>
</evidence>
<dbReference type="InterPro" id="IPR036914">
    <property type="entry name" value="MGS-like_dom_sf"/>
</dbReference>
<dbReference type="SMART" id="SM00798">
    <property type="entry name" value="AICARFT_IMPCHas"/>
    <property type="match status" value="1"/>
</dbReference>
<dbReference type="PIRSF" id="PIRSF000414">
    <property type="entry name" value="AICARFT_IMPCHas"/>
    <property type="match status" value="1"/>
</dbReference>
<dbReference type="Pfam" id="PF02142">
    <property type="entry name" value="MGS"/>
    <property type="match status" value="1"/>
</dbReference>
<dbReference type="EMBL" id="SNWF01000006">
    <property type="protein sequence ID" value="TDN88874.1"/>
    <property type="molecule type" value="Genomic_DNA"/>
</dbReference>
<evidence type="ECO:0000256" key="4">
    <source>
        <dbReference type="ARBA" id="ARBA00022679"/>
    </source>
</evidence>
<comment type="pathway">
    <text evidence="1 10">Purine metabolism; IMP biosynthesis via de novo pathway; IMP from 5-formamido-1-(5-phospho-D-ribosyl)imidazole-4-carboxamide: step 1/1.</text>
</comment>
<dbReference type="Gene3D" id="3.40.140.20">
    <property type="match status" value="2"/>
</dbReference>
<dbReference type="NCBIfam" id="NF002049">
    <property type="entry name" value="PRK00881.1"/>
    <property type="match status" value="1"/>
</dbReference>
<dbReference type="InterPro" id="IPR002695">
    <property type="entry name" value="PurH-like"/>
</dbReference>
<keyword evidence="6 10" id="KW-0378">Hydrolase</keyword>
<reference evidence="12 13" key="1">
    <citation type="submission" date="2019-03" db="EMBL/GenBank/DDBJ databases">
        <title>Genomic Encyclopedia of Type Strains, Phase IV (KMG-IV): sequencing the most valuable type-strain genomes for metagenomic binning, comparative biology and taxonomic classification.</title>
        <authorList>
            <person name="Goeker M."/>
        </authorList>
    </citation>
    <scope>NUCLEOTIDE SEQUENCE [LARGE SCALE GENOMIC DNA]</scope>
    <source>
        <strain evidence="12 13">DSM 18555</strain>
    </source>
</reference>
<evidence type="ECO:0000256" key="3">
    <source>
        <dbReference type="ARBA" id="ARBA00007667"/>
    </source>
</evidence>
<comment type="catalytic activity">
    <reaction evidence="9 10">
        <text>IMP + H2O = 5-formamido-1-(5-phospho-D-ribosyl)imidazole-4-carboxamide</text>
        <dbReference type="Rhea" id="RHEA:18445"/>
        <dbReference type="ChEBI" id="CHEBI:15377"/>
        <dbReference type="ChEBI" id="CHEBI:58053"/>
        <dbReference type="ChEBI" id="CHEBI:58467"/>
        <dbReference type="EC" id="3.5.4.10"/>
    </reaction>
</comment>
<dbReference type="SMART" id="SM00851">
    <property type="entry name" value="MGS"/>
    <property type="match status" value="1"/>
</dbReference>
<evidence type="ECO:0000256" key="9">
    <source>
        <dbReference type="ARBA" id="ARBA00050687"/>
    </source>
</evidence>
<dbReference type="EC" id="2.1.2.3" evidence="10"/>
<accession>A0A4R6G5A3</accession>
<dbReference type="PANTHER" id="PTHR11692:SF0">
    <property type="entry name" value="BIFUNCTIONAL PURINE BIOSYNTHESIS PROTEIN ATIC"/>
    <property type="match status" value="1"/>
</dbReference>
<evidence type="ECO:0000259" key="11">
    <source>
        <dbReference type="PROSITE" id="PS51855"/>
    </source>
</evidence>
<keyword evidence="13" id="KW-1185">Reference proteome</keyword>
<comment type="similarity">
    <text evidence="3 10">Belongs to the PurH family.</text>
</comment>
<dbReference type="GO" id="GO:0003937">
    <property type="term" value="F:IMP cyclohydrolase activity"/>
    <property type="evidence" value="ECO:0007669"/>
    <property type="project" value="UniProtKB-UniRule"/>
</dbReference>
<keyword evidence="4 10" id="KW-0808">Transferase</keyword>
<comment type="pathway">
    <text evidence="2 10">Purine metabolism; IMP biosynthesis via de novo pathway; 5-formamido-1-(5-phospho-D-ribosyl)imidazole-4-carboxamide from 5-amino-1-(5-phospho-D-ribosyl)imidazole-4-carboxamide (10-formyl THF route): step 1/1.</text>
</comment>
<dbReference type="NCBIfam" id="TIGR00355">
    <property type="entry name" value="purH"/>
    <property type="match status" value="1"/>
</dbReference>
<evidence type="ECO:0000256" key="7">
    <source>
        <dbReference type="ARBA" id="ARBA00023268"/>
    </source>
</evidence>
<dbReference type="SUPFAM" id="SSF53927">
    <property type="entry name" value="Cytidine deaminase-like"/>
    <property type="match status" value="1"/>
</dbReference>
<comment type="catalytic activity">
    <reaction evidence="8 10">
        <text>(6R)-10-formyltetrahydrofolate + 5-amino-1-(5-phospho-beta-D-ribosyl)imidazole-4-carboxamide = 5-formamido-1-(5-phospho-D-ribosyl)imidazole-4-carboxamide + (6S)-5,6,7,8-tetrahydrofolate</text>
        <dbReference type="Rhea" id="RHEA:22192"/>
        <dbReference type="ChEBI" id="CHEBI:57453"/>
        <dbReference type="ChEBI" id="CHEBI:58467"/>
        <dbReference type="ChEBI" id="CHEBI:58475"/>
        <dbReference type="ChEBI" id="CHEBI:195366"/>
        <dbReference type="EC" id="2.1.2.3"/>
    </reaction>
</comment>
<sequence>MIKQALISVSDKTGVLDFARALSEMGVNILSTGGTAKLLAENGIKVTEVADYTGFPEMLDGRVKTLHPKVHGGILARRDFPEHVAALEKHGIPTIDMVVVNLYPFQQTIARAECSLEDAIENIDIGGPAMLRSSAKNHKDVTVICDPSDYAQVLRELHANKGEVTFETKFTLAKKVFAHTAQYDGAITNYFTSLGEDKQHATRSAYPTTLNLHFDKVQEMRYGENPHQSAAFYRESNPQAGALANYTQLQGKELSYNNIADADAAWECVKTFDEAACVIIKHANPCGVAIGITPFEAYSKALQTDPTSAFGGIIAFNREVDGNAAEAVAKQFVEVLIAPSFTEQAKKIFAAKQNVRLLEIPLGDAVNSHDFKRVGGGLLVQSPDAKNVALAELKIVSKKQPTQQQLQDLMFAWRVAKFVKSNAIVFCANGMTMGVGAGQMSRIDSARIASIKAQNAGLSLVGTAVASDAFFPFRDGLDVVVEAGATSVIHPGGSMRDQEVIDAADEHGIVMLLTGTRHFRH</sequence>
<dbReference type="GO" id="GO:0006189">
    <property type="term" value="P:'de novo' IMP biosynthetic process"/>
    <property type="evidence" value="ECO:0007669"/>
    <property type="project" value="UniProtKB-UniRule"/>
</dbReference>
<dbReference type="GO" id="GO:0005829">
    <property type="term" value="C:cytosol"/>
    <property type="evidence" value="ECO:0007669"/>
    <property type="project" value="TreeGrafter"/>
</dbReference>
<organism evidence="12 13">
    <name type="scientific">Herminiimonas fonticola</name>
    <dbReference type="NCBI Taxonomy" id="303380"/>
    <lineage>
        <taxon>Bacteria</taxon>
        <taxon>Pseudomonadati</taxon>
        <taxon>Pseudomonadota</taxon>
        <taxon>Betaproteobacteria</taxon>
        <taxon>Burkholderiales</taxon>
        <taxon>Oxalobacteraceae</taxon>
        <taxon>Herminiimonas</taxon>
    </lineage>
</organism>
<comment type="domain">
    <text evidence="10">The IMP cyclohydrolase activity resides in the N-terminal region.</text>
</comment>
<dbReference type="GO" id="GO:0004643">
    <property type="term" value="F:phosphoribosylaminoimidazolecarboxamide formyltransferase activity"/>
    <property type="evidence" value="ECO:0007669"/>
    <property type="project" value="UniProtKB-UniRule"/>
</dbReference>
<dbReference type="SUPFAM" id="SSF52335">
    <property type="entry name" value="Methylglyoxal synthase-like"/>
    <property type="match status" value="1"/>
</dbReference>
<keyword evidence="7 10" id="KW-0511">Multifunctional enzyme</keyword>
<evidence type="ECO:0000256" key="1">
    <source>
        <dbReference type="ARBA" id="ARBA00004844"/>
    </source>
</evidence>
<evidence type="ECO:0000256" key="10">
    <source>
        <dbReference type="HAMAP-Rule" id="MF_00139"/>
    </source>
</evidence>
<evidence type="ECO:0000313" key="13">
    <source>
        <dbReference type="Proteomes" id="UP000294737"/>
    </source>
</evidence>